<evidence type="ECO:0000256" key="1">
    <source>
        <dbReference type="SAM" id="MobiDB-lite"/>
    </source>
</evidence>
<evidence type="ECO:0000313" key="2">
    <source>
        <dbReference type="EMBL" id="CAH2074904.1"/>
    </source>
</evidence>
<reference evidence="2" key="1">
    <citation type="submission" date="2022-03" db="EMBL/GenBank/DDBJ databases">
        <authorList>
            <person name="Martin H S."/>
        </authorList>
    </citation>
    <scope>NUCLEOTIDE SEQUENCE</scope>
</reference>
<evidence type="ECO:0000313" key="3">
    <source>
        <dbReference type="Proteomes" id="UP000837857"/>
    </source>
</evidence>
<name>A0ABN8J4B4_9NEOP</name>
<organism evidence="2 3">
    <name type="scientific">Iphiclides podalirius</name>
    <name type="common">scarce swallowtail</name>
    <dbReference type="NCBI Taxonomy" id="110791"/>
    <lineage>
        <taxon>Eukaryota</taxon>
        <taxon>Metazoa</taxon>
        <taxon>Ecdysozoa</taxon>
        <taxon>Arthropoda</taxon>
        <taxon>Hexapoda</taxon>
        <taxon>Insecta</taxon>
        <taxon>Pterygota</taxon>
        <taxon>Neoptera</taxon>
        <taxon>Endopterygota</taxon>
        <taxon>Lepidoptera</taxon>
        <taxon>Glossata</taxon>
        <taxon>Ditrysia</taxon>
        <taxon>Papilionoidea</taxon>
        <taxon>Papilionidae</taxon>
        <taxon>Papilioninae</taxon>
        <taxon>Iphiclides</taxon>
    </lineage>
</organism>
<accession>A0ABN8J4B4</accession>
<dbReference type="EMBL" id="OW152820">
    <property type="protein sequence ID" value="CAH2074904.1"/>
    <property type="molecule type" value="Genomic_DNA"/>
</dbReference>
<sequence length="72" mass="7623">MLVPIERSKVKSYEQGRIEGVTPLNYWDAQDSRADCYPRRGSPTSLSSGGTGVAAVHQQGDTAATAAPSELS</sequence>
<feature type="compositionally biased region" description="Low complexity" evidence="1">
    <location>
        <begin position="39"/>
        <end position="48"/>
    </location>
</feature>
<feature type="non-terminal residue" evidence="2">
    <location>
        <position position="72"/>
    </location>
</feature>
<proteinExistence type="predicted"/>
<protein>
    <submittedName>
        <fullName evidence="2">Uncharacterized protein</fullName>
    </submittedName>
</protein>
<dbReference type="Proteomes" id="UP000837857">
    <property type="component" value="Chromosome 8"/>
</dbReference>
<gene>
    <name evidence="2" type="ORF">IPOD504_LOCUS16321</name>
</gene>
<feature type="region of interest" description="Disordered" evidence="1">
    <location>
        <begin position="38"/>
        <end position="72"/>
    </location>
</feature>
<keyword evidence="3" id="KW-1185">Reference proteome</keyword>